<dbReference type="AlphaFoldDB" id="G3HBL8"/>
<sequence length="117" mass="13317">MDSAAITNPAFSIHLGFEDHSWSKPGAQWRPLVLRWCGAHSDMSVPPQPLWDPQKVVPNNQATMLGTEFERQLEQLSRFIPIISPKTCKLWLYTGVTTVLANHTAPHTIALWCLFHW</sequence>
<dbReference type="EMBL" id="JH000271">
    <property type="protein sequence ID" value="EGW11019.1"/>
    <property type="molecule type" value="Genomic_DNA"/>
</dbReference>
<proteinExistence type="predicted"/>
<dbReference type="Proteomes" id="UP000001075">
    <property type="component" value="Unassembled WGS sequence"/>
</dbReference>
<reference evidence="2" key="1">
    <citation type="journal article" date="2011" name="Nat. Biotechnol.">
        <title>The genomic sequence of the Chinese hamster ovary (CHO)-K1 cell line.</title>
        <authorList>
            <person name="Xu X."/>
            <person name="Nagarajan H."/>
            <person name="Lewis N.E."/>
            <person name="Pan S."/>
            <person name="Cai Z."/>
            <person name="Liu X."/>
            <person name="Chen W."/>
            <person name="Xie M."/>
            <person name="Wang W."/>
            <person name="Hammond S."/>
            <person name="Andersen M.R."/>
            <person name="Neff N."/>
            <person name="Passarelli B."/>
            <person name="Koh W."/>
            <person name="Fan H.C."/>
            <person name="Wang J."/>
            <person name="Gui Y."/>
            <person name="Lee K.H."/>
            <person name="Betenbaugh M.J."/>
            <person name="Quake S.R."/>
            <person name="Famili I."/>
            <person name="Palsson B.O."/>
            <person name="Wang J."/>
        </authorList>
    </citation>
    <scope>NUCLEOTIDE SEQUENCE [LARGE SCALE GENOMIC DNA]</scope>
    <source>
        <strain evidence="2">CHO K1 cell line</strain>
    </source>
</reference>
<evidence type="ECO:0000313" key="1">
    <source>
        <dbReference type="EMBL" id="EGW11019.1"/>
    </source>
</evidence>
<name>G3HBL8_CRIGR</name>
<accession>G3HBL8</accession>
<protein>
    <submittedName>
        <fullName evidence="1">Uncharacterized protein</fullName>
    </submittedName>
</protein>
<gene>
    <name evidence="1" type="ORF">I79_007852</name>
</gene>
<evidence type="ECO:0000313" key="2">
    <source>
        <dbReference type="Proteomes" id="UP000001075"/>
    </source>
</evidence>
<organism evidence="1 2">
    <name type="scientific">Cricetulus griseus</name>
    <name type="common">Chinese hamster</name>
    <name type="synonym">Cricetulus barabensis griseus</name>
    <dbReference type="NCBI Taxonomy" id="10029"/>
    <lineage>
        <taxon>Eukaryota</taxon>
        <taxon>Metazoa</taxon>
        <taxon>Chordata</taxon>
        <taxon>Craniata</taxon>
        <taxon>Vertebrata</taxon>
        <taxon>Euteleostomi</taxon>
        <taxon>Mammalia</taxon>
        <taxon>Eutheria</taxon>
        <taxon>Euarchontoglires</taxon>
        <taxon>Glires</taxon>
        <taxon>Rodentia</taxon>
        <taxon>Myomorpha</taxon>
        <taxon>Muroidea</taxon>
        <taxon>Cricetidae</taxon>
        <taxon>Cricetinae</taxon>
        <taxon>Cricetulus</taxon>
    </lineage>
</organism>
<dbReference type="InParanoid" id="G3HBL8"/>